<dbReference type="AlphaFoldDB" id="A0A9X5BJP5"/>
<dbReference type="EMBL" id="QZDT01000060">
    <property type="protein sequence ID" value="NBJ95013.1"/>
    <property type="molecule type" value="Genomic_DNA"/>
</dbReference>
<protein>
    <submittedName>
        <fullName evidence="1">Uncharacterized protein</fullName>
    </submittedName>
</protein>
<reference evidence="1" key="1">
    <citation type="submission" date="2018-09" db="EMBL/GenBank/DDBJ databases">
        <title>Murine metabolic-syndrome-specific gut microbial biobank.</title>
        <authorList>
            <person name="Liu C."/>
        </authorList>
    </citation>
    <scope>NUCLEOTIDE SEQUENCE</scope>
    <source>
        <strain evidence="1">D42-62</strain>
    </source>
</reference>
<keyword evidence="2" id="KW-1185">Reference proteome</keyword>
<gene>
    <name evidence="1" type="ORF">D5281_21205</name>
</gene>
<sequence length="93" mass="10862">MRKNIAEGISDSFEDAMNSYYESASVKKDAHKFNIKYFHLRRRLMPEEQAMLDEIFTDAERSEHDATRKAFSRGIEIGISMERSIQPETEPEC</sequence>
<evidence type="ECO:0000313" key="1">
    <source>
        <dbReference type="EMBL" id="NBJ95013.1"/>
    </source>
</evidence>
<accession>A0A9X5BJP5</accession>
<dbReference type="RefSeq" id="WP_160561974.1">
    <property type="nucleotide sequence ID" value="NZ_QZDT01000060.1"/>
</dbReference>
<proteinExistence type="predicted"/>
<comment type="caution">
    <text evidence="1">The sequence shown here is derived from an EMBL/GenBank/DDBJ whole genome shotgun (WGS) entry which is preliminary data.</text>
</comment>
<dbReference type="Proteomes" id="UP001154420">
    <property type="component" value="Unassembled WGS sequence"/>
</dbReference>
<organism evidence="1 2">
    <name type="scientific">Parablautia muri</name>
    <dbReference type="NCBI Taxonomy" id="2320879"/>
    <lineage>
        <taxon>Bacteria</taxon>
        <taxon>Bacillati</taxon>
        <taxon>Bacillota</taxon>
        <taxon>Clostridia</taxon>
        <taxon>Lachnospirales</taxon>
        <taxon>Lachnospiraceae</taxon>
        <taxon>Parablautia</taxon>
    </lineage>
</organism>
<evidence type="ECO:0000313" key="2">
    <source>
        <dbReference type="Proteomes" id="UP001154420"/>
    </source>
</evidence>
<name>A0A9X5BJP5_9FIRM</name>